<sequence>MNYKALKCQFCKHILPSDPHTRVRCKAYPGGIPEEIMYEKVFHNKVRKGQEGDYVFTPDELYKKTFKEEEYGKES</sequence>
<comment type="caution">
    <text evidence="1">The sequence shown here is derived from an EMBL/GenBank/DDBJ whole genome shotgun (WGS) entry which is preliminary data.</text>
</comment>
<name>X1FWM1_9ZZZZ</name>
<evidence type="ECO:0000313" key="1">
    <source>
        <dbReference type="EMBL" id="GAH25173.1"/>
    </source>
</evidence>
<proteinExistence type="predicted"/>
<dbReference type="AlphaFoldDB" id="X1FWM1"/>
<accession>X1FWM1</accession>
<protein>
    <submittedName>
        <fullName evidence="1">Uncharacterized protein</fullName>
    </submittedName>
</protein>
<organism evidence="1">
    <name type="scientific">marine sediment metagenome</name>
    <dbReference type="NCBI Taxonomy" id="412755"/>
    <lineage>
        <taxon>unclassified sequences</taxon>
        <taxon>metagenomes</taxon>
        <taxon>ecological metagenomes</taxon>
    </lineage>
</organism>
<reference evidence="1" key="1">
    <citation type="journal article" date="2014" name="Front. Microbiol.">
        <title>High frequency of phylogenetically diverse reductive dehalogenase-homologous genes in deep subseafloor sedimentary metagenomes.</title>
        <authorList>
            <person name="Kawai M."/>
            <person name="Futagami T."/>
            <person name="Toyoda A."/>
            <person name="Takaki Y."/>
            <person name="Nishi S."/>
            <person name="Hori S."/>
            <person name="Arai W."/>
            <person name="Tsubouchi T."/>
            <person name="Morono Y."/>
            <person name="Uchiyama I."/>
            <person name="Ito T."/>
            <person name="Fujiyama A."/>
            <person name="Inagaki F."/>
            <person name="Takami H."/>
        </authorList>
    </citation>
    <scope>NUCLEOTIDE SEQUENCE</scope>
    <source>
        <strain evidence="1">Expedition CK06-06</strain>
    </source>
</reference>
<gene>
    <name evidence="1" type="ORF">S03H2_07666</name>
</gene>
<dbReference type="EMBL" id="BARU01003582">
    <property type="protein sequence ID" value="GAH25173.1"/>
    <property type="molecule type" value="Genomic_DNA"/>
</dbReference>